<keyword evidence="21" id="KW-1185">Reference proteome</keyword>
<dbReference type="PROSITE" id="PS01180">
    <property type="entry name" value="CUB"/>
    <property type="match status" value="1"/>
</dbReference>
<dbReference type="PROSITE" id="PS51864">
    <property type="entry name" value="ASTACIN"/>
    <property type="match status" value="1"/>
</dbReference>
<keyword evidence="3" id="KW-0963">Cytoplasm</keyword>
<dbReference type="InterPro" id="IPR024079">
    <property type="entry name" value="MetalloPept_cat_dom_sf"/>
</dbReference>
<name>A0A3L8SXT8_CHLGU</name>
<evidence type="ECO:0000256" key="1">
    <source>
        <dbReference type="ARBA" id="ARBA00004236"/>
    </source>
</evidence>
<keyword evidence="10 15" id="KW-1015">Disulfide bond</keyword>
<dbReference type="EC" id="3.4.24.-" evidence="16"/>
<dbReference type="InterPro" id="IPR001506">
    <property type="entry name" value="Peptidase_M12A"/>
</dbReference>
<evidence type="ECO:0000256" key="7">
    <source>
        <dbReference type="ARBA" id="ARBA00022801"/>
    </source>
</evidence>
<dbReference type="PIRSF" id="PIRSF038057">
    <property type="entry name" value="Hatching_enzyme_Uvs2"/>
    <property type="match status" value="1"/>
</dbReference>
<keyword evidence="6 16" id="KW-0732">Signal</keyword>
<feature type="disulfide bond" evidence="15">
    <location>
        <begin position="91"/>
        <end position="94"/>
    </location>
</feature>
<evidence type="ECO:0000256" key="6">
    <source>
        <dbReference type="ARBA" id="ARBA00022729"/>
    </source>
</evidence>
<evidence type="ECO:0000259" key="18">
    <source>
        <dbReference type="PROSITE" id="PS01180"/>
    </source>
</evidence>
<dbReference type="Gene3D" id="2.60.120.290">
    <property type="entry name" value="Spermadhesin, CUB domain"/>
    <property type="match status" value="1"/>
</dbReference>
<dbReference type="GO" id="GO:0060473">
    <property type="term" value="C:cortical granule"/>
    <property type="evidence" value="ECO:0007669"/>
    <property type="project" value="UniProtKB-SubCell"/>
</dbReference>
<comment type="caution">
    <text evidence="20">The sequence shown here is derived from an EMBL/GenBank/DDBJ whole genome shotgun (WGS) entry which is preliminary data.</text>
</comment>
<comment type="subcellular location">
    <subcellularLocation>
        <location evidence="1">Cell membrane</location>
    </subcellularLocation>
    <subcellularLocation>
        <location evidence="13">Cytoplasmic vesicle</location>
        <location evidence="13">Secretory vesicle</location>
        <location evidence="13">Cortical granule</location>
    </subcellularLocation>
</comment>
<evidence type="ECO:0000256" key="12">
    <source>
        <dbReference type="ARBA" id="ARBA00023329"/>
    </source>
</evidence>
<keyword evidence="12" id="KW-0968">Cytoplasmic vesicle</keyword>
<keyword evidence="5 15" id="KW-0479">Metal-binding</keyword>
<comment type="cofactor">
    <cofactor evidence="15 16">
        <name>Zn(2+)</name>
        <dbReference type="ChEBI" id="CHEBI:29105"/>
    </cofactor>
    <text evidence="15 16">Binds 1 zinc ion per subunit.</text>
</comment>
<dbReference type="Proteomes" id="UP000276834">
    <property type="component" value="Unassembled WGS sequence"/>
</dbReference>
<dbReference type="SMART" id="SM00235">
    <property type="entry name" value="ZnMc"/>
    <property type="match status" value="1"/>
</dbReference>
<evidence type="ECO:0000259" key="19">
    <source>
        <dbReference type="PROSITE" id="PS51864"/>
    </source>
</evidence>
<evidence type="ECO:0000313" key="20">
    <source>
        <dbReference type="EMBL" id="RLW10261.1"/>
    </source>
</evidence>
<keyword evidence="8 15" id="KW-0862">Zinc</keyword>
<feature type="domain" description="CUB" evidence="18">
    <location>
        <begin position="287"/>
        <end position="399"/>
    </location>
</feature>
<dbReference type="GO" id="GO:0005886">
    <property type="term" value="C:plasma membrane"/>
    <property type="evidence" value="ECO:0007669"/>
    <property type="project" value="UniProtKB-SubCell"/>
</dbReference>
<evidence type="ECO:0000256" key="13">
    <source>
        <dbReference type="ARBA" id="ARBA00037865"/>
    </source>
</evidence>
<evidence type="ECO:0000256" key="4">
    <source>
        <dbReference type="ARBA" id="ARBA00022670"/>
    </source>
</evidence>
<evidence type="ECO:0000256" key="2">
    <source>
        <dbReference type="ARBA" id="ARBA00022475"/>
    </source>
</evidence>
<dbReference type="AlphaFoldDB" id="A0A3L8SXT8"/>
<dbReference type="GO" id="GO:0004222">
    <property type="term" value="F:metalloendopeptidase activity"/>
    <property type="evidence" value="ECO:0007669"/>
    <property type="project" value="UniProtKB-UniRule"/>
</dbReference>
<dbReference type="GO" id="GO:0008270">
    <property type="term" value="F:zinc ion binding"/>
    <property type="evidence" value="ECO:0007669"/>
    <property type="project" value="UniProtKB-UniRule"/>
</dbReference>
<keyword evidence="2" id="KW-1003">Cell membrane</keyword>
<feature type="binding site" evidence="15">
    <location>
        <position position="183"/>
    </location>
    <ligand>
        <name>Zn(2+)</name>
        <dbReference type="ChEBI" id="CHEBI:29105"/>
        <note>catalytic</note>
    </ligand>
</feature>
<dbReference type="STRING" id="44316.ENSEGOP00005001628"/>
<evidence type="ECO:0000256" key="3">
    <source>
        <dbReference type="ARBA" id="ARBA00022490"/>
    </source>
</evidence>
<dbReference type="EMBL" id="QUSF01000004">
    <property type="protein sequence ID" value="RLW10261.1"/>
    <property type="molecule type" value="Genomic_DNA"/>
</dbReference>
<evidence type="ECO:0000256" key="8">
    <source>
        <dbReference type="ARBA" id="ARBA00022833"/>
    </source>
</evidence>
<feature type="region of interest" description="Disordered" evidence="17">
    <location>
        <begin position="24"/>
        <end position="56"/>
    </location>
</feature>
<dbReference type="Pfam" id="PF01400">
    <property type="entry name" value="Astacin"/>
    <property type="match status" value="1"/>
</dbReference>
<dbReference type="InterPro" id="IPR034039">
    <property type="entry name" value="ZnMP_hatching_enz"/>
</dbReference>
<dbReference type="PANTHER" id="PTHR10127">
    <property type="entry name" value="DISCOIDIN, CUB, EGF, LAMININ , AND ZINC METALLOPROTEASE DOMAIN CONTAINING"/>
    <property type="match status" value="1"/>
</dbReference>
<evidence type="ECO:0000256" key="9">
    <source>
        <dbReference type="ARBA" id="ARBA00023049"/>
    </source>
</evidence>
<evidence type="ECO:0000256" key="17">
    <source>
        <dbReference type="SAM" id="MobiDB-lite"/>
    </source>
</evidence>
<dbReference type="Gene3D" id="3.40.390.10">
    <property type="entry name" value="Collagenase (Catalytic Domain)"/>
    <property type="match status" value="1"/>
</dbReference>
<dbReference type="CDD" id="cd04283">
    <property type="entry name" value="ZnMc_hatching_enzyme"/>
    <property type="match status" value="1"/>
</dbReference>
<evidence type="ECO:0000256" key="5">
    <source>
        <dbReference type="ARBA" id="ARBA00022723"/>
    </source>
</evidence>
<dbReference type="PANTHER" id="PTHR10127:SF899">
    <property type="entry name" value="ASTACIN-LIKE METALLOENDOPEPTIDASE-RELATED"/>
    <property type="match status" value="1"/>
</dbReference>
<feature type="active site" evidence="15">
    <location>
        <position position="184"/>
    </location>
</feature>
<keyword evidence="2" id="KW-0472">Membrane</keyword>
<dbReference type="GO" id="GO:0006508">
    <property type="term" value="P:proteolysis"/>
    <property type="evidence" value="ECO:0007669"/>
    <property type="project" value="UniProtKB-KW"/>
</dbReference>
<gene>
    <name evidence="20" type="ORF">DV515_00002354</name>
</gene>
<dbReference type="InterPro" id="IPR000859">
    <property type="entry name" value="CUB_dom"/>
</dbReference>
<evidence type="ECO:0000256" key="14">
    <source>
        <dbReference type="PROSITE-ProRule" id="PRU00059"/>
    </source>
</evidence>
<feature type="chain" id="PRO_5017854220" description="Metalloendopeptidase" evidence="16">
    <location>
        <begin position="20"/>
        <end position="472"/>
    </location>
</feature>
<evidence type="ECO:0000313" key="21">
    <source>
        <dbReference type="Proteomes" id="UP000276834"/>
    </source>
</evidence>
<dbReference type="PRINTS" id="PR00480">
    <property type="entry name" value="ASTACIN"/>
</dbReference>
<dbReference type="SMART" id="SM00042">
    <property type="entry name" value="CUB"/>
    <property type="match status" value="1"/>
</dbReference>
<dbReference type="FunFam" id="3.40.390.10:FF:000040">
    <property type="entry name" value="Metalloendopeptidase"/>
    <property type="match status" value="1"/>
</dbReference>
<dbReference type="Pfam" id="PF00431">
    <property type="entry name" value="CUB"/>
    <property type="match status" value="1"/>
</dbReference>
<evidence type="ECO:0000256" key="16">
    <source>
        <dbReference type="RuleBase" id="RU361183"/>
    </source>
</evidence>
<dbReference type="InterPro" id="IPR035914">
    <property type="entry name" value="Sperma_CUB_dom_sf"/>
</dbReference>
<feature type="domain" description="Peptidase M12A" evidence="19">
    <location>
        <begin position="87"/>
        <end position="285"/>
    </location>
</feature>
<feature type="binding site" evidence="15">
    <location>
        <position position="187"/>
    </location>
    <ligand>
        <name>Zn(2+)</name>
        <dbReference type="ChEBI" id="CHEBI:29105"/>
        <note>catalytic</note>
    </ligand>
</feature>
<dbReference type="OrthoDB" id="291007at2759"/>
<organism evidence="20 21">
    <name type="scientific">Chloebia gouldiae</name>
    <name type="common">Gouldian finch</name>
    <name type="synonym">Erythrura gouldiae</name>
    <dbReference type="NCBI Taxonomy" id="44316"/>
    <lineage>
        <taxon>Eukaryota</taxon>
        <taxon>Metazoa</taxon>
        <taxon>Chordata</taxon>
        <taxon>Craniata</taxon>
        <taxon>Vertebrata</taxon>
        <taxon>Euteleostomi</taxon>
        <taxon>Archelosauria</taxon>
        <taxon>Archosauria</taxon>
        <taxon>Dinosauria</taxon>
        <taxon>Saurischia</taxon>
        <taxon>Theropoda</taxon>
        <taxon>Coelurosauria</taxon>
        <taxon>Aves</taxon>
        <taxon>Neognathae</taxon>
        <taxon>Neoaves</taxon>
        <taxon>Telluraves</taxon>
        <taxon>Australaves</taxon>
        <taxon>Passeriformes</taxon>
        <taxon>Passeroidea</taxon>
        <taxon>Passeridae</taxon>
        <taxon>Chloebia</taxon>
    </lineage>
</organism>
<proteinExistence type="predicted"/>
<protein>
    <recommendedName>
        <fullName evidence="16">Metalloendopeptidase</fullName>
        <ecNumber evidence="16">3.4.24.-</ecNumber>
    </recommendedName>
</protein>
<evidence type="ECO:0000256" key="15">
    <source>
        <dbReference type="PROSITE-ProRule" id="PRU01211"/>
    </source>
</evidence>
<comment type="caution">
    <text evidence="14">Lacks conserved residue(s) required for the propagation of feature annotation.</text>
</comment>
<reference evidence="20 21" key="1">
    <citation type="journal article" date="2018" name="Proc. R. Soc. B">
        <title>A non-coding region near Follistatin controls head colour polymorphism in the Gouldian finch.</title>
        <authorList>
            <person name="Toomey M.B."/>
            <person name="Marques C.I."/>
            <person name="Andrade P."/>
            <person name="Araujo P.M."/>
            <person name="Sabatino S."/>
            <person name="Gazda M.A."/>
            <person name="Afonso S."/>
            <person name="Lopes R.J."/>
            <person name="Corbo J.C."/>
            <person name="Carneiro M."/>
        </authorList>
    </citation>
    <scope>NUCLEOTIDE SEQUENCE [LARGE SCALE GENOMIC DNA]</scope>
    <source>
        <strain evidence="20">Red01</strain>
        <tissue evidence="20">Muscle</tissue>
    </source>
</reference>
<keyword evidence="9 15" id="KW-0482">Metalloprotease</keyword>
<dbReference type="SUPFAM" id="SSF55486">
    <property type="entry name" value="Metalloproteases ('zincins'), catalytic domain"/>
    <property type="match status" value="1"/>
</dbReference>
<accession>A0A3L8SXT8</accession>
<dbReference type="SUPFAM" id="SSF49854">
    <property type="entry name" value="Spermadhesin, CUB domain"/>
    <property type="match status" value="1"/>
</dbReference>
<keyword evidence="11" id="KW-0278">Fertilization</keyword>
<feature type="binding site" evidence="15">
    <location>
        <position position="193"/>
    </location>
    <ligand>
        <name>Zn(2+)</name>
        <dbReference type="ChEBI" id="CHEBI:29105"/>
        <note>catalytic</note>
    </ligand>
</feature>
<feature type="signal peptide" evidence="16">
    <location>
        <begin position="1"/>
        <end position="19"/>
    </location>
</feature>
<keyword evidence="4 15" id="KW-0645">Protease</keyword>
<dbReference type="InterPro" id="IPR006026">
    <property type="entry name" value="Peptidase_Metallo"/>
</dbReference>
<dbReference type="InterPro" id="IPR017370">
    <property type="entry name" value="Hatching_enzyme_Uvs2-like"/>
</dbReference>
<evidence type="ECO:0000256" key="11">
    <source>
        <dbReference type="ARBA" id="ARBA00023279"/>
    </source>
</evidence>
<dbReference type="FunFam" id="2.60.120.290:FF:000005">
    <property type="entry name" value="Procollagen C-endopeptidase enhancer 1"/>
    <property type="match status" value="1"/>
</dbReference>
<dbReference type="GO" id="GO:0007338">
    <property type="term" value="P:single fertilization"/>
    <property type="evidence" value="ECO:0007669"/>
    <property type="project" value="UniProtKB-KW"/>
</dbReference>
<evidence type="ECO:0000256" key="10">
    <source>
        <dbReference type="ARBA" id="ARBA00023157"/>
    </source>
</evidence>
<sequence length="472" mass="52647">MELQRFLLCAALLLPAALGFPVQDSYENSTTTTEPTEVTTEENIYESPSPTETDEEDEDIFNKILKVNKDSSQFLQEGDIVPRRSRSAINCRHCNWPQSSDGIVRIPYELDPTYEESHVKGIHDAMAEFEALTCINFVKRKAERDYLSIRSADGCWSNYGKVGGGQTVSVMKGGCMWKGVIQHELEHALGFLHEHSRSDRDKHVKIMWEYISPPDRPDFKKFENSNNLDLPYDYSSVMHYGPYTFTNTTGKATIIPIPDGSVHIGQRQGISNLDVAKINKLYNCSRCSTILDGPSGSLRSANYPRNYSDNTNCIWLIRTRSRKVSLYFQAFQLQKTRGCQGDYVKVYDGSSKSSPVLMDKTCGSKIPNGVVASSNLMLVEFITDGAHTASGFQATFTAGAACITAGLTEEAYKTNAWNKKMQTIDMSTSGGLCHTELQPPTDCPLPDLEPSPKTTPIPCYPSQHLSFSSYFM</sequence>
<dbReference type="CDD" id="cd00041">
    <property type="entry name" value="CUB"/>
    <property type="match status" value="1"/>
</dbReference>
<keyword evidence="7 15" id="KW-0378">Hydrolase</keyword>